<dbReference type="Pfam" id="PF05685">
    <property type="entry name" value="Uma2"/>
    <property type="match status" value="1"/>
</dbReference>
<dbReference type="InterPro" id="IPR008538">
    <property type="entry name" value="Uma2"/>
</dbReference>
<dbReference type="PANTHER" id="PTHR35400:SF3">
    <property type="entry name" value="SLL1072 PROTEIN"/>
    <property type="match status" value="1"/>
</dbReference>
<dbReference type="Gene3D" id="3.90.1570.10">
    <property type="entry name" value="tt1808, chain A"/>
    <property type="match status" value="1"/>
</dbReference>
<dbReference type="InterPro" id="IPR012296">
    <property type="entry name" value="Nuclease_put_TT1808"/>
</dbReference>
<feature type="domain" description="Putative restriction endonuclease" evidence="1">
    <location>
        <begin position="24"/>
        <end position="187"/>
    </location>
</feature>
<sequence length="201" mass="22071">MTERSPTMDASGEVDFDSMLRTVEQMDTPDGWKAELIRGKIVVSPRSKIRYAKPMRLLRKQLAEHAPEGHEADSAPFLFAFPSAHRAYGPDLHVADEAAFEGEGRHADGAALSLVAEFTAVSTRDADWDEKLEVYGRVVPVYLVVDMQVREITVFWDPSPKGYQGHRTVAFGKPVRVPEPFGFELDTSGFGEAGSADSSAG</sequence>
<protein>
    <submittedName>
        <fullName evidence="2">Uma2 family endonuclease</fullName>
    </submittedName>
</protein>
<keyword evidence="2" id="KW-0378">Hydrolase</keyword>
<evidence type="ECO:0000259" key="1">
    <source>
        <dbReference type="Pfam" id="PF05685"/>
    </source>
</evidence>
<gene>
    <name evidence="2" type="ORF">H9Y04_34395</name>
</gene>
<keyword evidence="2" id="KW-0540">Nuclease</keyword>
<organism evidence="2 3">
    <name type="scientific">Streptomyces polyasparticus</name>
    <dbReference type="NCBI Taxonomy" id="2767826"/>
    <lineage>
        <taxon>Bacteria</taxon>
        <taxon>Bacillati</taxon>
        <taxon>Actinomycetota</taxon>
        <taxon>Actinomycetes</taxon>
        <taxon>Kitasatosporales</taxon>
        <taxon>Streptomycetaceae</taxon>
        <taxon>Streptomyces</taxon>
    </lineage>
</organism>
<name>A0ABR7SQI3_9ACTN</name>
<dbReference type="EMBL" id="JACTVJ010000020">
    <property type="protein sequence ID" value="MBC9717634.1"/>
    <property type="molecule type" value="Genomic_DNA"/>
</dbReference>
<dbReference type="CDD" id="cd06260">
    <property type="entry name" value="DUF820-like"/>
    <property type="match status" value="1"/>
</dbReference>
<accession>A0ABR7SQI3</accession>
<keyword evidence="3" id="KW-1185">Reference proteome</keyword>
<dbReference type="SUPFAM" id="SSF52980">
    <property type="entry name" value="Restriction endonuclease-like"/>
    <property type="match status" value="1"/>
</dbReference>
<dbReference type="RefSeq" id="WP_187818199.1">
    <property type="nucleotide sequence ID" value="NZ_JACTVJ010000020.1"/>
</dbReference>
<evidence type="ECO:0000313" key="2">
    <source>
        <dbReference type="EMBL" id="MBC9717634.1"/>
    </source>
</evidence>
<dbReference type="InterPro" id="IPR011335">
    <property type="entry name" value="Restrct_endonuc-II-like"/>
</dbReference>
<comment type="caution">
    <text evidence="2">The sequence shown here is derived from an EMBL/GenBank/DDBJ whole genome shotgun (WGS) entry which is preliminary data.</text>
</comment>
<dbReference type="PANTHER" id="PTHR35400">
    <property type="entry name" value="SLR1083 PROTEIN"/>
    <property type="match status" value="1"/>
</dbReference>
<proteinExistence type="predicted"/>
<keyword evidence="2" id="KW-0255">Endonuclease</keyword>
<dbReference type="Proteomes" id="UP000642284">
    <property type="component" value="Unassembled WGS sequence"/>
</dbReference>
<evidence type="ECO:0000313" key="3">
    <source>
        <dbReference type="Proteomes" id="UP000642284"/>
    </source>
</evidence>
<dbReference type="GO" id="GO:0004519">
    <property type="term" value="F:endonuclease activity"/>
    <property type="evidence" value="ECO:0007669"/>
    <property type="project" value="UniProtKB-KW"/>
</dbReference>
<reference evidence="2 3" key="1">
    <citation type="submission" date="2020-08" db="EMBL/GenBank/DDBJ databases">
        <title>Genemic of Streptomyces polyaspartic.</title>
        <authorList>
            <person name="Liu W."/>
        </authorList>
    </citation>
    <scope>NUCLEOTIDE SEQUENCE [LARGE SCALE GENOMIC DNA]</scope>
    <source>
        <strain evidence="2 3">TRM66268-LWL</strain>
    </source>
</reference>